<evidence type="ECO:0000256" key="4">
    <source>
        <dbReference type="ARBA" id="ARBA00012572"/>
    </source>
</evidence>
<dbReference type="InterPro" id="IPR013785">
    <property type="entry name" value="Aldolase_TIM"/>
</dbReference>
<evidence type="ECO:0000256" key="8">
    <source>
        <dbReference type="ARBA" id="ARBA00023141"/>
    </source>
</evidence>
<keyword evidence="6 10" id="KW-0028">Amino-acid biosynthesis</keyword>
<keyword evidence="13" id="KW-1185">Reference proteome</keyword>
<dbReference type="Gene3D" id="3.20.20.70">
    <property type="entry name" value="Aldolase class I"/>
    <property type="match status" value="1"/>
</dbReference>
<dbReference type="UniPathway" id="UPA00035">
    <property type="reaction ID" value="UER00042"/>
</dbReference>
<keyword evidence="8 10" id="KW-0057">Aromatic amino acid biosynthesis</keyword>
<protein>
    <recommendedName>
        <fullName evidence="5 10">N-(5'-phosphoribosyl)anthranilate isomerase</fullName>
        <shortName evidence="10">PRAI</shortName>
        <ecNumber evidence="4 10">5.3.1.24</ecNumber>
    </recommendedName>
</protein>
<feature type="domain" description="N-(5'phosphoribosyl) anthranilate isomerase (PRAI)" evidence="11">
    <location>
        <begin position="3"/>
        <end position="196"/>
    </location>
</feature>
<name>A0A3T0I0Y1_9BACI</name>
<dbReference type="SUPFAM" id="SSF51366">
    <property type="entry name" value="Ribulose-phoshate binding barrel"/>
    <property type="match status" value="1"/>
</dbReference>
<dbReference type="InterPro" id="IPR001240">
    <property type="entry name" value="PRAI_dom"/>
</dbReference>
<gene>
    <name evidence="10" type="primary">trpF</name>
    <name evidence="12" type="ORF">CHR53_18025</name>
</gene>
<evidence type="ECO:0000256" key="10">
    <source>
        <dbReference type="HAMAP-Rule" id="MF_00135"/>
    </source>
</evidence>
<comment type="catalytic activity">
    <reaction evidence="1 10">
        <text>N-(5-phospho-beta-D-ribosyl)anthranilate = 1-(2-carboxyphenylamino)-1-deoxy-D-ribulose 5-phosphate</text>
        <dbReference type="Rhea" id="RHEA:21540"/>
        <dbReference type="ChEBI" id="CHEBI:18277"/>
        <dbReference type="ChEBI" id="CHEBI:58613"/>
        <dbReference type="EC" id="5.3.1.24"/>
    </reaction>
</comment>
<organism evidence="12 13">
    <name type="scientific">Neobacillus mesonae</name>
    <dbReference type="NCBI Taxonomy" id="1193713"/>
    <lineage>
        <taxon>Bacteria</taxon>
        <taxon>Bacillati</taxon>
        <taxon>Bacillota</taxon>
        <taxon>Bacilli</taxon>
        <taxon>Bacillales</taxon>
        <taxon>Bacillaceae</taxon>
        <taxon>Neobacillus</taxon>
    </lineage>
</organism>
<dbReference type="InterPro" id="IPR011060">
    <property type="entry name" value="RibuloseP-bd_barrel"/>
</dbReference>
<evidence type="ECO:0000259" key="11">
    <source>
        <dbReference type="Pfam" id="PF00697"/>
    </source>
</evidence>
<dbReference type="GO" id="GO:0004640">
    <property type="term" value="F:phosphoribosylanthranilate isomerase activity"/>
    <property type="evidence" value="ECO:0007669"/>
    <property type="project" value="UniProtKB-UniRule"/>
</dbReference>
<dbReference type="InterPro" id="IPR044643">
    <property type="entry name" value="TrpF_fam"/>
</dbReference>
<evidence type="ECO:0000256" key="6">
    <source>
        <dbReference type="ARBA" id="ARBA00022605"/>
    </source>
</evidence>
<evidence type="ECO:0000256" key="2">
    <source>
        <dbReference type="ARBA" id="ARBA00004664"/>
    </source>
</evidence>
<keyword evidence="9 10" id="KW-0413">Isomerase</keyword>
<sequence>MKVKICGITDVNTGIQAVHYGADAIGLVFAESKRRVSVELAKEIAKSLPPDVYKVGVFVNETHEEIDRIASFAGLTHIQLHGDETAEYSQSLSYPVIKAVSFQGNEQLANIGDFPADYILLDSPKGKYRGGNGTVFDWHEVNTNLLANKKIILAGGLHIDNVEQAIRIIKPYMVDVSSGVESNGVKDLEKIKAFIAKAKGIAVGGEMK</sequence>
<evidence type="ECO:0000256" key="7">
    <source>
        <dbReference type="ARBA" id="ARBA00022822"/>
    </source>
</evidence>
<dbReference type="STRING" id="1193713.GCA_001636315_00439"/>
<dbReference type="HAMAP" id="MF_00135">
    <property type="entry name" value="PRAI"/>
    <property type="match status" value="1"/>
</dbReference>
<dbReference type="Pfam" id="PF00697">
    <property type="entry name" value="PRAI"/>
    <property type="match status" value="1"/>
</dbReference>
<evidence type="ECO:0000313" key="12">
    <source>
        <dbReference type="EMBL" id="AZU62997.1"/>
    </source>
</evidence>
<evidence type="ECO:0000256" key="9">
    <source>
        <dbReference type="ARBA" id="ARBA00023235"/>
    </source>
</evidence>
<dbReference type="RefSeq" id="WP_066384484.1">
    <property type="nucleotide sequence ID" value="NZ_CP022572.1"/>
</dbReference>
<comment type="pathway">
    <text evidence="2 10">Amino-acid biosynthesis; L-tryptophan biosynthesis; L-tryptophan from chorismate: step 3/5.</text>
</comment>
<reference evidence="12 13" key="1">
    <citation type="submission" date="2017-07" db="EMBL/GenBank/DDBJ databases">
        <title>The complete genome sequence of Bacillus mesonae strain H20-5, an efficient strain improving plant abiotic stress resistance.</title>
        <authorList>
            <person name="Kim S.Y."/>
            <person name="Song H."/>
            <person name="Sang M.K."/>
            <person name="Weon H.-Y."/>
            <person name="Song J."/>
        </authorList>
    </citation>
    <scope>NUCLEOTIDE SEQUENCE [LARGE SCALE GENOMIC DNA]</scope>
    <source>
        <strain evidence="12 13">H20-5</strain>
    </source>
</reference>
<proteinExistence type="inferred from homology"/>
<dbReference type="Proteomes" id="UP000282892">
    <property type="component" value="Chromosome"/>
</dbReference>
<dbReference type="EMBL" id="CP022572">
    <property type="protein sequence ID" value="AZU62997.1"/>
    <property type="molecule type" value="Genomic_DNA"/>
</dbReference>
<dbReference type="AlphaFoldDB" id="A0A3T0I0Y1"/>
<evidence type="ECO:0000256" key="1">
    <source>
        <dbReference type="ARBA" id="ARBA00001164"/>
    </source>
</evidence>
<comment type="similarity">
    <text evidence="3 10">Belongs to the TrpF family.</text>
</comment>
<dbReference type="OrthoDB" id="9786954at2"/>
<evidence type="ECO:0000313" key="13">
    <source>
        <dbReference type="Proteomes" id="UP000282892"/>
    </source>
</evidence>
<dbReference type="PANTHER" id="PTHR42894">
    <property type="entry name" value="N-(5'-PHOSPHORIBOSYL)ANTHRANILATE ISOMERASE"/>
    <property type="match status" value="1"/>
</dbReference>
<dbReference type="GO" id="GO:0000162">
    <property type="term" value="P:L-tryptophan biosynthetic process"/>
    <property type="evidence" value="ECO:0007669"/>
    <property type="project" value="UniProtKB-UniRule"/>
</dbReference>
<dbReference type="EC" id="5.3.1.24" evidence="4 10"/>
<dbReference type="PANTHER" id="PTHR42894:SF1">
    <property type="entry name" value="N-(5'-PHOSPHORIBOSYL)ANTHRANILATE ISOMERASE"/>
    <property type="match status" value="1"/>
</dbReference>
<evidence type="ECO:0000256" key="5">
    <source>
        <dbReference type="ARBA" id="ARBA00022272"/>
    </source>
</evidence>
<dbReference type="FunFam" id="3.20.20.70:FF:000075">
    <property type="entry name" value="Tryptophan biosynthesis protein TRP1"/>
    <property type="match status" value="1"/>
</dbReference>
<dbReference type="KEGG" id="nmk:CHR53_18025"/>
<accession>A0A3T0I0Y1</accession>
<keyword evidence="7 10" id="KW-0822">Tryptophan biosynthesis</keyword>
<dbReference type="CDD" id="cd00405">
    <property type="entry name" value="PRAI"/>
    <property type="match status" value="1"/>
</dbReference>
<evidence type="ECO:0000256" key="3">
    <source>
        <dbReference type="ARBA" id="ARBA00007571"/>
    </source>
</evidence>